<gene>
    <name evidence="1" type="ORF">MLD38_007026</name>
</gene>
<proteinExistence type="predicted"/>
<name>A0ACB9RR38_9MYRT</name>
<sequence>MAHLFRELSLGNSRRNSPSPTSDLSKSASSLPSADPLPSPLGLIDSLPDPDLRMTAFEIFVAACRTSSSKPLSNANANAAAGSGLGSESSPRQQQQPHAGPALHRSLTSAAASKMKKALRLKSPGKGGGGAGSPGSAGSPGNGRGGRMTVGELMRLQMRVSENVDSRVRRALLRISAGQVGRRIESVVVPLELLQQLKSSDFTDNQAYEAWQKRSLKVLEAGLLLYPCVPLDKLNISAQRLRQIIQGALDRPIETGRNNESMQVLRSTVMSLAARSNDGSLDACHWADGFPLNLRLYEMLLEACFDVNDETSIIEEIDELMEQIKKTWGILGINEMLHNICFTWVLFRQFVVTGQVEIDLLYAVNSQLTEVAKDAKSTKDPEYAKILSSIVSSILGWAEKRLLAYHDTFDRGNVEMMQSIVSIGVSAARILVEDISNEYRRRRKDEGDVARTRTETYIRSSLRTAFAQRMEKVDSSRRSSRNQLPVLVILAKDVGELATSEKQIFSPILKRWHPLAAGVAVATLHACYGNELKQFISGLGELTPDAVQVLRAADKLEKDLVQIAVEDSVESDDGGKAIIREMPPYEAEAAIANLVKIWIKTRIDQVKEWIDRNLQQEVWLPQASSEAYAPSAVEVLRIIDETLDAFFQLPIPMHPALLPDLMTGLDKCLQLYVNKAKSGCGTRNTFIPPLPALTRCTVGSKFQGFGKKKDKSPPILRKNSQVGTMNGDGTFGVPQLCLRINTVQQIKLQLDAIEKRVITHLRNSESASTEDFSNGLVKKFELTPAACTECVLQLCEVVAYKIVFRDLNHILWEGLYVGDASSSRIDPFLQELEKHLMVISDTAHEKVRTRIIADIMKASFDGFLLVLLAGGPSRVFSLQDCPIIEDDFKALKDLFWANGDGLPAELVDKVSATTRSILPHFRTESESLIERFRRATMEAYGSSARSRLPLPATSGQWNPTEPNTILRVLCHRNDEAASKFLKKTYDLPKKLG</sequence>
<organism evidence="1 2">
    <name type="scientific">Melastoma candidum</name>
    <dbReference type="NCBI Taxonomy" id="119954"/>
    <lineage>
        <taxon>Eukaryota</taxon>
        <taxon>Viridiplantae</taxon>
        <taxon>Streptophyta</taxon>
        <taxon>Embryophyta</taxon>
        <taxon>Tracheophyta</taxon>
        <taxon>Spermatophyta</taxon>
        <taxon>Magnoliopsida</taxon>
        <taxon>eudicotyledons</taxon>
        <taxon>Gunneridae</taxon>
        <taxon>Pentapetalae</taxon>
        <taxon>rosids</taxon>
        <taxon>malvids</taxon>
        <taxon>Myrtales</taxon>
        <taxon>Melastomataceae</taxon>
        <taxon>Melastomatoideae</taxon>
        <taxon>Melastomateae</taxon>
        <taxon>Melastoma</taxon>
    </lineage>
</organism>
<comment type="caution">
    <text evidence="1">The sequence shown here is derived from an EMBL/GenBank/DDBJ whole genome shotgun (WGS) entry which is preliminary data.</text>
</comment>
<reference evidence="2" key="1">
    <citation type="journal article" date="2023" name="Front. Plant Sci.">
        <title>Chromosomal-level genome assembly of Melastoma candidum provides insights into trichome evolution.</title>
        <authorList>
            <person name="Zhong Y."/>
            <person name="Wu W."/>
            <person name="Sun C."/>
            <person name="Zou P."/>
            <person name="Liu Y."/>
            <person name="Dai S."/>
            <person name="Zhou R."/>
        </authorList>
    </citation>
    <scope>NUCLEOTIDE SEQUENCE [LARGE SCALE GENOMIC DNA]</scope>
</reference>
<evidence type="ECO:0000313" key="1">
    <source>
        <dbReference type="EMBL" id="KAI4380888.1"/>
    </source>
</evidence>
<keyword evidence="2" id="KW-1185">Reference proteome</keyword>
<evidence type="ECO:0000313" key="2">
    <source>
        <dbReference type="Proteomes" id="UP001057402"/>
    </source>
</evidence>
<dbReference type="Proteomes" id="UP001057402">
    <property type="component" value="Chromosome 3"/>
</dbReference>
<protein>
    <submittedName>
        <fullName evidence="1">Uncharacterized protein</fullName>
    </submittedName>
</protein>
<dbReference type="EMBL" id="CM042882">
    <property type="protein sequence ID" value="KAI4380888.1"/>
    <property type="molecule type" value="Genomic_DNA"/>
</dbReference>
<accession>A0ACB9RR38</accession>